<evidence type="ECO:0000313" key="2">
    <source>
        <dbReference type="Proteomes" id="UP000215405"/>
    </source>
</evidence>
<sequence length="71" mass="8172">MALTEIRKSTLISELPEEDKLEAECIACGRKKRTPVKKLPPRFRHRSIAYLESKITCRECRAPMIIITDEG</sequence>
<dbReference type="EMBL" id="NBYO01000003">
    <property type="protein sequence ID" value="OXS99103.1"/>
    <property type="molecule type" value="Genomic_DNA"/>
</dbReference>
<protein>
    <submittedName>
        <fullName evidence="1">Uncharacterized protein</fullName>
    </submittedName>
</protein>
<gene>
    <name evidence="1" type="ORF">B7H23_12930</name>
</gene>
<organism evidence="1 2">
    <name type="scientific">Notoacmeibacter marinus</name>
    <dbReference type="NCBI Taxonomy" id="1876515"/>
    <lineage>
        <taxon>Bacteria</taxon>
        <taxon>Pseudomonadati</taxon>
        <taxon>Pseudomonadota</taxon>
        <taxon>Alphaproteobacteria</taxon>
        <taxon>Hyphomicrobiales</taxon>
        <taxon>Notoacmeibacteraceae</taxon>
        <taxon>Notoacmeibacter</taxon>
    </lineage>
</organism>
<dbReference type="Proteomes" id="UP000215405">
    <property type="component" value="Unassembled WGS sequence"/>
</dbReference>
<proteinExistence type="predicted"/>
<name>A0A231UT91_9HYPH</name>
<comment type="caution">
    <text evidence="1">The sequence shown here is derived from an EMBL/GenBank/DDBJ whole genome shotgun (WGS) entry which is preliminary data.</text>
</comment>
<keyword evidence="2" id="KW-1185">Reference proteome</keyword>
<dbReference type="AlphaFoldDB" id="A0A231UT91"/>
<reference evidence="2" key="1">
    <citation type="journal article" date="2017" name="Int. J. Syst. Evol. Microbiol.">
        <title>Notoacmeibacter marinus gen. nov., sp. nov., isolated from the gut of a limpet and proposal of Notoacmeibacteraceae fam. nov. in the order Rhizobiales of the class Alphaproteobacteria.</title>
        <authorList>
            <person name="Huang Z."/>
            <person name="Guo F."/>
            <person name="Lai Q."/>
        </authorList>
    </citation>
    <scope>NUCLEOTIDE SEQUENCE [LARGE SCALE GENOMIC DNA]</scope>
    <source>
        <strain evidence="2">XMTR2A4</strain>
    </source>
</reference>
<evidence type="ECO:0000313" key="1">
    <source>
        <dbReference type="EMBL" id="OXS99103.1"/>
    </source>
</evidence>
<dbReference type="RefSeq" id="WP_094077892.1">
    <property type="nucleotide sequence ID" value="NZ_NBYO01000003.1"/>
</dbReference>
<accession>A0A231UT91</accession>